<keyword evidence="6" id="KW-1185">Reference proteome</keyword>
<dbReference type="GO" id="GO:0045217">
    <property type="term" value="P:cell-cell junction maintenance"/>
    <property type="evidence" value="ECO:0007669"/>
    <property type="project" value="TreeGrafter"/>
</dbReference>
<dbReference type="GO" id="GO:0016020">
    <property type="term" value="C:membrane"/>
    <property type="evidence" value="ECO:0007669"/>
    <property type="project" value="TreeGrafter"/>
</dbReference>
<evidence type="ECO:0000259" key="4">
    <source>
        <dbReference type="Pfam" id="PF05048"/>
    </source>
</evidence>
<dbReference type="InterPro" id="IPR014755">
    <property type="entry name" value="Cu-Rt/internalin_Ig-like"/>
</dbReference>
<evidence type="ECO:0000313" key="6">
    <source>
        <dbReference type="Proteomes" id="UP001056429"/>
    </source>
</evidence>
<protein>
    <submittedName>
        <fullName evidence="5">Right-handed parallel beta-helix repeat-containing protein</fullName>
    </submittedName>
</protein>
<evidence type="ECO:0000256" key="1">
    <source>
        <dbReference type="ARBA" id="ARBA00022729"/>
    </source>
</evidence>
<dbReference type="Gene3D" id="2.60.40.1220">
    <property type="match status" value="1"/>
</dbReference>
<dbReference type="Proteomes" id="UP001056429">
    <property type="component" value="Unassembled WGS sequence"/>
</dbReference>
<dbReference type="Pfam" id="PF05048">
    <property type="entry name" value="NosD"/>
    <property type="match status" value="1"/>
</dbReference>
<proteinExistence type="predicted"/>
<gene>
    <name evidence="5" type="ORF">KDK92_12810</name>
</gene>
<keyword evidence="3" id="KW-0325">Glycoprotein</keyword>
<dbReference type="InterPro" id="IPR008964">
    <property type="entry name" value="Invasin/intimin_cell_adhesion"/>
</dbReference>
<dbReference type="SUPFAM" id="SSF49373">
    <property type="entry name" value="Invasin/intimin cell-adhesion fragments"/>
    <property type="match status" value="1"/>
</dbReference>
<evidence type="ECO:0000256" key="2">
    <source>
        <dbReference type="ARBA" id="ARBA00022737"/>
    </source>
</evidence>
<dbReference type="AlphaFoldDB" id="A0A9J6P325"/>
<keyword evidence="1" id="KW-0732">Signal</keyword>
<dbReference type="SUPFAM" id="SSF51126">
    <property type="entry name" value="Pectin lyase-like"/>
    <property type="match status" value="1"/>
</dbReference>
<reference evidence="5" key="1">
    <citation type="journal article" date="2021" name="mSystems">
        <title>Bacteria and Archaea Synergistically Convert Glycine Betaine to Biogenic Methane in the Formosa Cold Seep of the South China Sea.</title>
        <authorList>
            <person name="Li L."/>
            <person name="Zhang W."/>
            <person name="Zhang S."/>
            <person name="Song L."/>
            <person name="Sun Q."/>
            <person name="Zhang H."/>
            <person name="Xiang H."/>
            <person name="Dong X."/>
        </authorList>
    </citation>
    <scope>NUCLEOTIDE SEQUENCE</scope>
    <source>
        <strain evidence="5">ZWT</strain>
    </source>
</reference>
<dbReference type="Gene3D" id="2.60.40.1080">
    <property type="match status" value="1"/>
</dbReference>
<organism evidence="5 6">
    <name type="scientific">Oceanirhabdus seepicola</name>
    <dbReference type="NCBI Taxonomy" id="2828781"/>
    <lineage>
        <taxon>Bacteria</taxon>
        <taxon>Bacillati</taxon>
        <taxon>Bacillota</taxon>
        <taxon>Clostridia</taxon>
        <taxon>Eubacteriales</taxon>
        <taxon>Clostridiaceae</taxon>
        <taxon>Oceanirhabdus</taxon>
    </lineage>
</organism>
<feature type="domain" description="Periplasmic copper-binding protein NosD beta helix" evidence="4">
    <location>
        <begin position="64"/>
        <end position="251"/>
    </location>
</feature>
<dbReference type="EMBL" id="JAGSOJ010000002">
    <property type="protein sequence ID" value="MCM1990606.1"/>
    <property type="molecule type" value="Genomic_DNA"/>
</dbReference>
<dbReference type="SMART" id="SM00710">
    <property type="entry name" value="PbH1"/>
    <property type="match status" value="5"/>
</dbReference>
<dbReference type="Gene3D" id="2.160.20.10">
    <property type="entry name" value="Single-stranded right-handed beta-helix, Pectin lyase-like"/>
    <property type="match status" value="1"/>
</dbReference>
<dbReference type="PANTHER" id="PTHR47653">
    <property type="entry name" value="PROTEIN BARK BEETLE"/>
    <property type="match status" value="1"/>
</dbReference>
<reference evidence="5" key="2">
    <citation type="submission" date="2021-04" db="EMBL/GenBank/DDBJ databases">
        <authorList>
            <person name="Dong X."/>
        </authorList>
    </citation>
    <scope>NUCLEOTIDE SEQUENCE</scope>
    <source>
        <strain evidence="5">ZWT</strain>
    </source>
</reference>
<dbReference type="InterPro" id="IPR011050">
    <property type="entry name" value="Pectin_lyase_fold/virulence"/>
</dbReference>
<comment type="caution">
    <text evidence="5">The sequence shown here is derived from an EMBL/GenBank/DDBJ whole genome shotgun (WGS) entry which is preliminary data.</text>
</comment>
<sequence>MYRNKSKVSVILIIALFINGLIILNPKKVYAYEATEVSELISKSTTWSKKYSPYIVEGNVLVDEGATLKIQPGVEVIFDGNYYLDIKGKIIAQGSEKENIKFSSGTNIRWKGIKIESAYNKMKYCVVENSENGVHLKYETAHSNTIDKCKLINNDVGISLELCYSSESNKIQNCILAYNEIGVNIKGSEYTTISNCNITNNNIGIYQGVCLKKNYIRRNNIYNNDEYNLQVDTKNANDQYFFYYNYWGTTDKEEIEEMIFDFYDDYEYTKVRYEPYLKNQIGKLPDINIDVSEISFIEKYLILNLGESKKIEYSISPEKANENISWLTNNENVVKVKNGELTAVGEGRAIISVETENGDKKAECEVIVEDYIELPSEDRVLQDKIWTIEFNKSILFNEITSENIYILDKNGKKVDVTIEKNDDTSITITPVNKYNKGETYNLWVKDVRSIDKKELNKTMKMEFKIHGV</sequence>
<evidence type="ECO:0000313" key="5">
    <source>
        <dbReference type="EMBL" id="MCM1990606.1"/>
    </source>
</evidence>
<name>A0A9J6P325_9CLOT</name>
<dbReference type="InterPro" id="IPR007742">
    <property type="entry name" value="NosD_dom"/>
</dbReference>
<accession>A0A9J6P325</accession>
<keyword evidence="2" id="KW-0677">Repeat</keyword>
<dbReference type="PANTHER" id="PTHR47653:SF1">
    <property type="entry name" value="DELETED IN MALIGNANT BRAIN TUMORS 1 PROTEIN"/>
    <property type="match status" value="1"/>
</dbReference>
<dbReference type="InterPro" id="IPR006626">
    <property type="entry name" value="PbH1"/>
</dbReference>
<dbReference type="InterPro" id="IPR053243">
    <property type="entry name" value="SJ_maturation_regulator"/>
</dbReference>
<evidence type="ECO:0000256" key="3">
    <source>
        <dbReference type="ARBA" id="ARBA00023180"/>
    </source>
</evidence>
<dbReference type="InterPro" id="IPR012334">
    <property type="entry name" value="Pectin_lyas_fold"/>
</dbReference>
<dbReference type="RefSeq" id="WP_250859675.1">
    <property type="nucleotide sequence ID" value="NZ_JAGSOJ010000002.1"/>
</dbReference>